<dbReference type="SMART" id="SM01115">
    <property type="entry name" value="cwf21"/>
    <property type="match status" value="1"/>
</dbReference>
<dbReference type="PROSITE" id="PS51391">
    <property type="entry name" value="CID"/>
    <property type="match status" value="1"/>
</dbReference>
<feature type="compositionally biased region" description="Basic and acidic residues" evidence="3">
    <location>
        <begin position="935"/>
        <end position="980"/>
    </location>
</feature>
<sequence>MSRTGVQTLMDNKPRKKRGDAEAAEDARLQEELQSFEEEFGQSADVLKPKTFIRMDIVNANKSVGETKPSIYKPSLPNPLADLSSKKAPSAHARNSFEDAKRMAADRARKMMEDAHAGKPGPAPAVIVPTTAPPVNRPPKPGTQRAKEIQKSKTSNLDDFKEELKRLQAERDTRKNVREHLKNDLGVDQAHIDIMAPAIDNPYVASGSSADVDDTMTTTNLYIGNLPLDVTMDDLLETFGTFGPLASGKILYPRGDEERKREYLCGFVAYMHRKDFDRALVQMTGALIRNEVVKISYARSVNIPPVPFYCPPDLEKLSYPDPPTGLPFNAAPRQRDLDDYLDCWKDLPKMGSSPDKEEELADYKKMIKNATVRVVIPTDSNLLGLIHRTIEFIVREGPIFEAMLMARESTNPLFRFLFDNHHPAHVYYRWKLYSVLQGERPSMWRKERFRLFDEGSWWQPPIPSTELFRQMPECLYHTAFSVAEQRAKMGLGEVRDRSPERGQRGRRGRSGSPNEDGKEKKKSKKNYLSRRDRDKFEDMLRGLVPEKDCVGNAMVWCLDHAAWSKEIAECLYESLTIDETPLHKKIARLYLIADILANAAVRGVKDVFYYRQHFETLFPKIFKSLAATLHLIEGRLKAEQFKQRVMNCFRAWEDVTLYPTEILIQCQNVFLGLIELDDEEDDRKSVDLDGAPMEDDDDVDGVPLDHAAAAARGGNSAAAAAARPTTSVNWNSIQSSDDEMDGIPIDSGPNSPPLQLFPTRERTPEKVVEKKPAFKPMQWSSIDAPSSAKKSKWDNEEGEEENERRPMVPLERSPDEKNEKIFDDVESEEEKIEPKLSFSASSLIDDEKRKMMREVEVKVMALQDELEQDGSSDVKKKVEKYRSELIRKMEEKMSKDKKKEKKKEDKKEDKKDKKKEKEKDKERGRSRSRSRERRRSRERERSKEKERKRSRSRDREKEREKERERERDRDRRDRDRDSRRDSRRSRSRDRDRRSRSRDRRR</sequence>
<feature type="compositionally biased region" description="Basic and acidic residues" evidence="3">
    <location>
        <begin position="145"/>
        <end position="154"/>
    </location>
</feature>
<feature type="compositionally biased region" description="Basic and acidic residues" evidence="3">
    <location>
        <begin position="902"/>
        <end position="925"/>
    </location>
</feature>
<dbReference type="Pfam" id="PF01805">
    <property type="entry name" value="Surp"/>
    <property type="match status" value="1"/>
</dbReference>
<feature type="region of interest" description="Disordered" evidence="3">
    <location>
        <begin position="1"/>
        <end position="26"/>
    </location>
</feature>
<dbReference type="PANTHER" id="PTHR23140:SF0">
    <property type="entry name" value="U2 SNRNP-ASSOCIATED SURP MOTIF-CONTAINING PROTEIN"/>
    <property type="match status" value="1"/>
</dbReference>
<dbReference type="InterPro" id="IPR006569">
    <property type="entry name" value="CID_dom"/>
</dbReference>
<dbReference type="Pfam" id="PF00076">
    <property type="entry name" value="RRM_1"/>
    <property type="match status" value="1"/>
</dbReference>
<keyword evidence="1 2" id="KW-0694">RNA-binding</keyword>
<evidence type="ECO:0000259" key="5">
    <source>
        <dbReference type="PROSITE" id="PS50128"/>
    </source>
</evidence>
<dbReference type="InterPro" id="IPR000504">
    <property type="entry name" value="RRM_dom"/>
</dbReference>
<feature type="region of interest" description="Disordered" evidence="3">
    <location>
        <begin position="887"/>
        <end position="1001"/>
    </location>
</feature>
<comment type="caution">
    <text evidence="7">The sequence shown here is derived from an EMBL/GenBank/DDBJ whole genome shotgun (WGS) entry which is preliminary data.</text>
</comment>
<dbReference type="PROSITE" id="PS50128">
    <property type="entry name" value="SURP"/>
    <property type="match status" value="1"/>
</dbReference>
<feature type="region of interest" description="Disordered" evidence="3">
    <location>
        <begin position="130"/>
        <end position="154"/>
    </location>
</feature>
<name>A0AAV5WKC8_9BILA</name>
<dbReference type="InterPro" id="IPR013170">
    <property type="entry name" value="mRNA_splic_Cwf21_dom"/>
</dbReference>
<feature type="region of interest" description="Disordered" evidence="3">
    <location>
        <begin position="66"/>
        <end position="99"/>
    </location>
</feature>
<dbReference type="Gene3D" id="1.10.10.790">
    <property type="entry name" value="Surp module"/>
    <property type="match status" value="1"/>
</dbReference>
<feature type="domain" description="RRM" evidence="4">
    <location>
        <begin position="219"/>
        <end position="300"/>
    </location>
</feature>
<dbReference type="InterPro" id="IPR012677">
    <property type="entry name" value="Nucleotide-bd_a/b_plait_sf"/>
</dbReference>
<organism evidence="7 8">
    <name type="scientific">Pristionchus fissidentatus</name>
    <dbReference type="NCBI Taxonomy" id="1538716"/>
    <lineage>
        <taxon>Eukaryota</taxon>
        <taxon>Metazoa</taxon>
        <taxon>Ecdysozoa</taxon>
        <taxon>Nematoda</taxon>
        <taxon>Chromadorea</taxon>
        <taxon>Rhabditida</taxon>
        <taxon>Rhabditina</taxon>
        <taxon>Diplogasteromorpha</taxon>
        <taxon>Diplogasteroidea</taxon>
        <taxon>Neodiplogasteridae</taxon>
        <taxon>Pristionchus</taxon>
    </lineage>
</organism>
<keyword evidence="8" id="KW-1185">Reference proteome</keyword>
<dbReference type="InterPro" id="IPR047488">
    <property type="entry name" value="SR140_cwf21"/>
</dbReference>
<dbReference type="EMBL" id="BTSY01000006">
    <property type="protein sequence ID" value="GMT32422.1"/>
    <property type="molecule type" value="Genomic_DNA"/>
</dbReference>
<gene>
    <name evidence="7" type="ORF">PFISCL1PPCAC_23719</name>
</gene>
<dbReference type="SMART" id="SM00648">
    <property type="entry name" value="SWAP"/>
    <property type="match status" value="1"/>
</dbReference>
<dbReference type="SUPFAM" id="SSF54928">
    <property type="entry name" value="RNA-binding domain, RBD"/>
    <property type="match status" value="1"/>
</dbReference>
<evidence type="ECO:0000256" key="1">
    <source>
        <dbReference type="ARBA" id="ARBA00022884"/>
    </source>
</evidence>
<feature type="domain" description="CID" evidence="6">
    <location>
        <begin position="528"/>
        <end position="674"/>
    </location>
</feature>
<dbReference type="PROSITE" id="PS50102">
    <property type="entry name" value="RRM"/>
    <property type="match status" value="1"/>
</dbReference>
<evidence type="ECO:0000256" key="3">
    <source>
        <dbReference type="SAM" id="MobiDB-lite"/>
    </source>
</evidence>
<protein>
    <recommendedName>
        <fullName evidence="9">U2 snRNP-associated SURP motif-containing protein</fullName>
    </recommendedName>
</protein>
<dbReference type="InterPro" id="IPR035979">
    <property type="entry name" value="RBD_domain_sf"/>
</dbReference>
<feature type="compositionally biased region" description="Basic and acidic residues" evidence="3">
    <location>
        <begin position="802"/>
        <end position="823"/>
    </location>
</feature>
<dbReference type="InterPro" id="IPR051485">
    <property type="entry name" value="SR-CTD_assoc_factor"/>
</dbReference>
<dbReference type="SMART" id="SM00360">
    <property type="entry name" value="RRM"/>
    <property type="match status" value="1"/>
</dbReference>
<evidence type="ECO:0008006" key="9">
    <source>
        <dbReference type="Google" id="ProtNLM"/>
    </source>
</evidence>
<dbReference type="InterPro" id="IPR035967">
    <property type="entry name" value="SWAP/Surp_sf"/>
</dbReference>
<evidence type="ECO:0000313" key="8">
    <source>
        <dbReference type="Proteomes" id="UP001432322"/>
    </source>
</evidence>
<feature type="region of interest" description="Disordered" evidence="3">
    <location>
        <begin position="715"/>
        <end position="848"/>
    </location>
</feature>
<dbReference type="Gene3D" id="3.30.70.330">
    <property type="match status" value="1"/>
</dbReference>
<feature type="compositionally biased region" description="Basic residues" evidence="3">
    <location>
        <begin position="981"/>
        <end position="1001"/>
    </location>
</feature>
<reference evidence="7" key="1">
    <citation type="submission" date="2023-10" db="EMBL/GenBank/DDBJ databases">
        <title>Genome assembly of Pristionchus species.</title>
        <authorList>
            <person name="Yoshida K."/>
            <person name="Sommer R.J."/>
        </authorList>
    </citation>
    <scope>NUCLEOTIDE SEQUENCE</scope>
    <source>
        <strain evidence="7">RS5133</strain>
    </source>
</reference>
<dbReference type="Gene3D" id="1.25.40.90">
    <property type="match status" value="1"/>
</dbReference>
<dbReference type="InterPro" id="IPR008942">
    <property type="entry name" value="ENTH_VHS"/>
</dbReference>
<proteinExistence type="predicted"/>
<evidence type="ECO:0000313" key="7">
    <source>
        <dbReference type="EMBL" id="GMT32422.1"/>
    </source>
</evidence>
<accession>A0AAV5WKC8</accession>
<feature type="compositionally biased region" description="Pro residues" evidence="3">
    <location>
        <begin position="131"/>
        <end position="141"/>
    </location>
</feature>
<dbReference type="Proteomes" id="UP001432322">
    <property type="component" value="Unassembled WGS sequence"/>
</dbReference>
<dbReference type="SUPFAM" id="SSF109905">
    <property type="entry name" value="Surp module (SWAP domain)"/>
    <property type="match status" value="1"/>
</dbReference>
<dbReference type="GO" id="GO:0003723">
    <property type="term" value="F:RNA binding"/>
    <property type="evidence" value="ECO:0007669"/>
    <property type="project" value="UniProtKB-UniRule"/>
</dbReference>
<evidence type="ECO:0000256" key="2">
    <source>
        <dbReference type="PROSITE-ProRule" id="PRU00176"/>
    </source>
</evidence>
<feature type="compositionally biased region" description="Basic and acidic residues" evidence="3">
    <location>
        <begin position="759"/>
        <end position="772"/>
    </location>
</feature>
<feature type="region of interest" description="Disordered" evidence="3">
    <location>
        <begin position="491"/>
        <end position="527"/>
    </location>
</feature>
<dbReference type="Pfam" id="PF04818">
    <property type="entry name" value="CID"/>
    <property type="match status" value="1"/>
</dbReference>
<dbReference type="SMART" id="SM00582">
    <property type="entry name" value="RPR"/>
    <property type="match status" value="1"/>
</dbReference>
<evidence type="ECO:0000259" key="4">
    <source>
        <dbReference type="PROSITE" id="PS50102"/>
    </source>
</evidence>
<feature type="domain" description="SURP motif" evidence="5">
    <location>
        <begin position="385"/>
        <end position="428"/>
    </location>
</feature>
<dbReference type="AlphaFoldDB" id="A0AAV5WKC8"/>
<dbReference type="PANTHER" id="PTHR23140">
    <property type="entry name" value="RNA PROCESSING PROTEIN LD23810P"/>
    <property type="match status" value="1"/>
</dbReference>
<evidence type="ECO:0000259" key="6">
    <source>
        <dbReference type="PROSITE" id="PS51391"/>
    </source>
</evidence>
<dbReference type="GO" id="GO:0006396">
    <property type="term" value="P:RNA processing"/>
    <property type="evidence" value="ECO:0007669"/>
    <property type="project" value="InterPro"/>
</dbReference>
<dbReference type="GO" id="GO:0005634">
    <property type="term" value="C:nucleus"/>
    <property type="evidence" value="ECO:0007669"/>
    <property type="project" value="TreeGrafter"/>
</dbReference>
<dbReference type="CDD" id="cd21370">
    <property type="entry name" value="cwf21_SR140"/>
    <property type="match status" value="1"/>
</dbReference>
<feature type="compositionally biased region" description="Polar residues" evidence="3">
    <location>
        <begin position="1"/>
        <end position="10"/>
    </location>
</feature>
<feature type="compositionally biased region" description="Polar residues" evidence="3">
    <location>
        <begin position="724"/>
        <end position="735"/>
    </location>
</feature>
<feature type="compositionally biased region" description="Basic and acidic residues" evidence="3">
    <location>
        <begin position="493"/>
        <end position="503"/>
    </location>
</feature>
<dbReference type="InterPro" id="IPR000061">
    <property type="entry name" value="Surp"/>
</dbReference>